<reference evidence="2 3" key="1">
    <citation type="journal article" date="2018" name="Genome Biol. Evol.">
        <title>Multiple Roots of Fruiting Body Formation in Amoebozoa.</title>
        <authorList>
            <person name="Hillmann F."/>
            <person name="Forbes G."/>
            <person name="Novohradska S."/>
            <person name="Ferling I."/>
            <person name="Riege K."/>
            <person name="Groth M."/>
            <person name="Westermann M."/>
            <person name="Marz M."/>
            <person name="Spaller T."/>
            <person name="Winckler T."/>
            <person name="Schaap P."/>
            <person name="Glockner G."/>
        </authorList>
    </citation>
    <scope>NUCLEOTIDE SEQUENCE [LARGE SCALE GENOMIC DNA]</scope>
    <source>
        <strain evidence="2 3">Jena</strain>
    </source>
</reference>
<dbReference type="Proteomes" id="UP000241769">
    <property type="component" value="Unassembled WGS sequence"/>
</dbReference>
<keyword evidence="1" id="KW-0812">Transmembrane</keyword>
<dbReference type="InParanoid" id="A0A2P6N907"/>
<sequence length="309" mass="31997">MEELSPRWNETSRSASETFHFMVVFPFGDPLFKIIPISTRQETRQTMVRSTILLAIVAAAAMVSAAASPFISNTPVNALNGGVGSKGIGNNLRVDPLNNLPLYKPGGLLGVLVKRCASDSCFSGSLSSKGVALATSYSAPTFIHANLAANIAFDLPSQSGLLSSISVLLGGVSPLSDIIGACPSTASFLHAKTDDDVQLTLGLNVDASLSLPDAVKAISSESKIFGNVQAGFSIKLSARVGIAATFVSPVIGTADLSADFAPSLLKCEEDGSFTMVPSQFDTASGRIFGDLTAVGVEGTFVFASVQIDV</sequence>
<dbReference type="EMBL" id="MDYQ01000149">
    <property type="protein sequence ID" value="PRP80429.1"/>
    <property type="molecule type" value="Genomic_DNA"/>
</dbReference>
<keyword evidence="1" id="KW-1133">Transmembrane helix</keyword>
<evidence type="ECO:0000256" key="1">
    <source>
        <dbReference type="SAM" id="Phobius"/>
    </source>
</evidence>
<keyword evidence="1" id="KW-0472">Membrane</keyword>
<gene>
    <name evidence="2" type="ORF">PROFUN_11884</name>
</gene>
<proteinExistence type="predicted"/>
<dbReference type="AlphaFoldDB" id="A0A2P6N907"/>
<accession>A0A2P6N907</accession>
<feature type="transmembrane region" description="Helical" evidence="1">
    <location>
        <begin position="51"/>
        <end position="71"/>
    </location>
</feature>
<comment type="caution">
    <text evidence="2">The sequence shown here is derived from an EMBL/GenBank/DDBJ whole genome shotgun (WGS) entry which is preliminary data.</text>
</comment>
<evidence type="ECO:0000313" key="3">
    <source>
        <dbReference type="Proteomes" id="UP000241769"/>
    </source>
</evidence>
<protein>
    <submittedName>
        <fullName evidence="2">Uncharacterized protein</fullName>
    </submittedName>
</protein>
<name>A0A2P6N907_9EUKA</name>
<organism evidence="2 3">
    <name type="scientific">Planoprotostelium fungivorum</name>
    <dbReference type="NCBI Taxonomy" id="1890364"/>
    <lineage>
        <taxon>Eukaryota</taxon>
        <taxon>Amoebozoa</taxon>
        <taxon>Evosea</taxon>
        <taxon>Variosea</taxon>
        <taxon>Cavosteliida</taxon>
        <taxon>Cavosteliaceae</taxon>
        <taxon>Planoprotostelium</taxon>
    </lineage>
</organism>
<keyword evidence="3" id="KW-1185">Reference proteome</keyword>
<evidence type="ECO:0000313" key="2">
    <source>
        <dbReference type="EMBL" id="PRP80429.1"/>
    </source>
</evidence>